<dbReference type="EMBL" id="JACIIV010000007">
    <property type="protein sequence ID" value="MBB6227047.1"/>
    <property type="molecule type" value="Genomic_DNA"/>
</dbReference>
<dbReference type="GO" id="GO:0005525">
    <property type="term" value="F:GTP binding"/>
    <property type="evidence" value="ECO:0007669"/>
    <property type="project" value="UniProtKB-UniRule"/>
</dbReference>
<feature type="binding site" evidence="8">
    <location>
        <begin position="133"/>
        <end position="136"/>
    </location>
    <ligand>
        <name>GTP</name>
        <dbReference type="ChEBI" id="CHEBI:37565"/>
        <label>1</label>
    </ligand>
</feature>
<dbReference type="HAMAP" id="MF_00195">
    <property type="entry name" value="GTPase_Der"/>
    <property type="match status" value="1"/>
</dbReference>
<dbReference type="PROSITE" id="PS51712">
    <property type="entry name" value="G_ENGA"/>
    <property type="match status" value="2"/>
</dbReference>
<dbReference type="InterPro" id="IPR031166">
    <property type="entry name" value="G_ENGA"/>
</dbReference>
<feature type="binding site" evidence="8">
    <location>
        <begin position="266"/>
        <end position="270"/>
    </location>
    <ligand>
        <name>GTP</name>
        <dbReference type="ChEBI" id="CHEBI:37565"/>
        <label>2</label>
    </ligand>
</feature>
<comment type="caution">
    <text evidence="12">The sequence shown here is derived from an EMBL/GenBank/DDBJ whole genome shotgun (WGS) entry which is preliminary data.</text>
</comment>
<dbReference type="PANTHER" id="PTHR43834:SF6">
    <property type="entry name" value="GTPASE DER"/>
    <property type="match status" value="1"/>
</dbReference>
<evidence type="ECO:0000256" key="8">
    <source>
        <dbReference type="HAMAP-Rule" id="MF_00195"/>
    </source>
</evidence>
<dbReference type="CDD" id="cd01894">
    <property type="entry name" value="EngA1"/>
    <property type="match status" value="1"/>
</dbReference>
<dbReference type="CDD" id="cd01895">
    <property type="entry name" value="EngA2"/>
    <property type="match status" value="1"/>
</dbReference>
<keyword evidence="13" id="KW-1185">Reference proteome</keyword>
<dbReference type="PIRSF" id="PIRSF006485">
    <property type="entry name" value="GTP-binding_EngA"/>
    <property type="match status" value="1"/>
</dbReference>
<dbReference type="InterPro" id="IPR032859">
    <property type="entry name" value="KH_dom-like"/>
</dbReference>
<dbReference type="GO" id="GO:0042254">
    <property type="term" value="P:ribosome biogenesis"/>
    <property type="evidence" value="ECO:0007669"/>
    <property type="project" value="UniProtKB-KW"/>
</dbReference>
<dbReference type="InterPro" id="IPR005225">
    <property type="entry name" value="Small_GTP-bd"/>
</dbReference>
<dbReference type="Gene3D" id="3.40.50.300">
    <property type="entry name" value="P-loop containing nucleotide triphosphate hydrolases"/>
    <property type="match status" value="2"/>
</dbReference>
<evidence type="ECO:0000256" key="6">
    <source>
        <dbReference type="ARBA" id="ARBA00023134"/>
    </source>
</evidence>
<dbReference type="PANTHER" id="PTHR43834">
    <property type="entry name" value="GTPASE DER"/>
    <property type="match status" value="1"/>
</dbReference>
<feature type="binding site" evidence="8">
    <location>
        <begin position="70"/>
        <end position="74"/>
    </location>
    <ligand>
        <name>GTP</name>
        <dbReference type="ChEBI" id="CHEBI:37565"/>
        <label>1</label>
    </ligand>
</feature>
<dbReference type="Gene3D" id="3.30.300.20">
    <property type="match status" value="1"/>
</dbReference>
<dbReference type="InterPro" id="IPR015946">
    <property type="entry name" value="KH_dom-like_a/b"/>
</dbReference>
<comment type="subunit">
    <text evidence="8">Associates with the 50S ribosomal subunit.</text>
</comment>
<evidence type="ECO:0000313" key="13">
    <source>
        <dbReference type="Proteomes" id="UP000538147"/>
    </source>
</evidence>
<dbReference type="Pfam" id="PF14714">
    <property type="entry name" value="KH_dom-like"/>
    <property type="match status" value="1"/>
</dbReference>
<dbReference type="NCBIfam" id="TIGR00231">
    <property type="entry name" value="small_GTP"/>
    <property type="match status" value="2"/>
</dbReference>
<evidence type="ECO:0000256" key="9">
    <source>
        <dbReference type="PROSITE-ProRule" id="PRU01049"/>
    </source>
</evidence>
<dbReference type="InterPro" id="IPR006073">
    <property type="entry name" value="GTP-bd"/>
</dbReference>
<feature type="domain" description="EngA-type G" evidence="11">
    <location>
        <begin position="213"/>
        <end position="388"/>
    </location>
</feature>
<dbReference type="Proteomes" id="UP000538147">
    <property type="component" value="Unassembled WGS sequence"/>
</dbReference>
<comment type="function">
    <text evidence="8 10">GTPase that plays an essential role in the late steps of ribosome biogenesis.</text>
</comment>
<comment type="similarity">
    <text evidence="1 8 9 10">Belongs to the TRAFAC class TrmE-Era-EngA-EngB-Septin-like GTPase superfamily. EngA (Der) GTPase family.</text>
</comment>
<proteinExistence type="inferred from homology"/>
<feature type="binding site" evidence="8">
    <location>
        <begin position="219"/>
        <end position="226"/>
    </location>
    <ligand>
        <name>GTP</name>
        <dbReference type="ChEBI" id="CHEBI:37565"/>
        <label>2</label>
    </ligand>
</feature>
<reference evidence="12 13" key="1">
    <citation type="submission" date="2020-08" db="EMBL/GenBank/DDBJ databases">
        <title>Genomic Encyclopedia of Type Strains, Phase IV (KMG-IV): sequencing the most valuable type-strain genomes for metagenomic binning, comparative biology and taxonomic classification.</title>
        <authorList>
            <person name="Goeker M."/>
        </authorList>
    </citation>
    <scope>NUCLEOTIDE SEQUENCE [LARGE SCALE GENOMIC DNA]</scope>
    <source>
        <strain evidence="12 13">DSM 102189</strain>
    </source>
</reference>
<feature type="binding site" evidence="8">
    <location>
        <begin position="331"/>
        <end position="334"/>
    </location>
    <ligand>
        <name>GTP</name>
        <dbReference type="ChEBI" id="CHEBI:37565"/>
        <label>2</label>
    </ligand>
</feature>
<evidence type="ECO:0000259" key="11">
    <source>
        <dbReference type="PROSITE" id="PS51712"/>
    </source>
</evidence>
<dbReference type="InterPro" id="IPR027417">
    <property type="entry name" value="P-loop_NTPase"/>
</dbReference>
<evidence type="ECO:0000256" key="4">
    <source>
        <dbReference type="ARBA" id="ARBA00022737"/>
    </source>
</evidence>
<keyword evidence="4 10" id="KW-0677">Repeat</keyword>
<dbReference type="RefSeq" id="WP_184196879.1">
    <property type="nucleotide sequence ID" value="NZ_JACIIV010000007.1"/>
</dbReference>
<dbReference type="AlphaFoldDB" id="A0A841L311"/>
<dbReference type="NCBIfam" id="TIGR03594">
    <property type="entry name" value="GTPase_EngA"/>
    <property type="match status" value="1"/>
</dbReference>
<evidence type="ECO:0000256" key="5">
    <source>
        <dbReference type="ARBA" id="ARBA00022741"/>
    </source>
</evidence>
<dbReference type="Pfam" id="PF01926">
    <property type="entry name" value="MMR_HSR1"/>
    <property type="match status" value="2"/>
</dbReference>
<feature type="domain" description="EngA-type G" evidence="11">
    <location>
        <begin position="17"/>
        <end position="181"/>
    </location>
</feature>
<sequence>MARRPRKAMAALADGAARVAIVGRPNVGKSTLFNRLVGRKLAIVDDTPGVTRDRREGRAALHDLEFTVIDTAGFEDADAASLSGRMRAQTDAAVSAADVALLVYDARAGVTPLDRHFAQWLRKRGTPLILIGNKAEGRSAEAGLAEGHALGLGAPVAISAEHGEGMADLFEVLLPYIEPDGPVVPVVVEAEKRFSADGVELEADWVEPPAGPLKLAVVGRPNAGKSTLINTLIGEARLVVGPEAGITRDSIAIDWEWQGEKVRLVDTAGMRKRARVQDRLEKAATADTRLAIDMAEVVVLLLDATLGLEAQDLRIADLALSEGRALVIALNKWDVAEDQSRLFQGVRKALDDGLSQIRNVPLVAISGATGKGLDLLMKVAGEARTRWSRRVPTSALNRWFEDVVAKNPPPAPSGTRIKLRYVTQVAARPPTFLVFGNRTDMLPASYGRYLVNSLRESLDFEGVPIRLSFRGGKNPYVKD</sequence>
<feature type="binding site" evidence="8">
    <location>
        <begin position="23"/>
        <end position="30"/>
    </location>
    <ligand>
        <name>GTP</name>
        <dbReference type="ChEBI" id="CHEBI:37565"/>
        <label>1</label>
    </ligand>
</feature>
<dbReference type="InterPro" id="IPR016484">
    <property type="entry name" value="GTPase_Der"/>
</dbReference>
<keyword evidence="5 8" id="KW-0547">Nucleotide-binding</keyword>
<evidence type="ECO:0000256" key="2">
    <source>
        <dbReference type="ARBA" id="ARBA00020953"/>
    </source>
</evidence>
<accession>A0A841L311</accession>
<organism evidence="12 13">
    <name type="scientific">Polymorphobacter multimanifer</name>
    <dbReference type="NCBI Taxonomy" id="1070431"/>
    <lineage>
        <taxon>Bacteria</taxon>
        <taxon>Pseudomonadati</taxon>
        <taxon>Pseudomonadota</taxon>
        <taxon>Alphaproteobacteria</taxon>
        <taxon>Sphingomonadales</taxon>
        <taxon>Sphingosinicellaceae</taxon>
        <taxon>Polymorphobacter</taxon>
    </lineage>
</organism>
<dbReference type="PRINTS" id="PR00326">
    <property type="entry name" value="GTP1OBG"/>
</dbReference>
<evidence type="ECO:0000256" key="3">
    <source>
        <dbReference type="ARBA" id="ARBA00022517"/>
    </source>
</evidence>
<keyword evidence="3 8" id="KW-0690">Ribosome biogenesis</keyword>
<gene>
    <name evidence="8" type="primary">der</name>
    <name evidence="12" type="ORF">FHS79_001209</name>
</gene>
<dbReference type="SUPFAM" id="SSF52540">
    <property type="entry name" value="P-loop containing nucleoside triphosphate hydrolases"/>
    <property type="match status" value="2"/>
</dbReference>
<evidence type="ECO:0000256" key="7">
    <source>
        <dbReference type="ARBA" id="ARBA00032345"/>
    </source>
</evidence>
<evidence type="ECO:0000256" key="1">
    <source>
        <dbReference type="ARBA" id="ARBA00008279"/>
    </source>
</evidence>
<protein>
    <recommendedName>
        <fullName evidence="2 8">GTPase Der</fullName>
    </recommendedName>
    <alternativeName>
        <fullName evidence="7 8">GTP-binding protein EngA</fullName>
    </alternativeName>
</protein>
<keyword evidence="6 8" id="KW-0342">GTP-binding</keyword>
<evidence type="ECO:0000313" key="12">
    <source>
        <dbReference type="EMBL" id="MBB6227047.1"/>
    </source>
</evidence>
<dbReference type="FunFam" id="3.30.300.20:FF:000004">
    <property type="entry name" value="GTPase Der"/>
    <property type="match status" value="1"/>
</dbReference>
<evidence type="ECO:0000256" key="10">
    <source>
        <dbReference type="RuleBase" id="RU004481"/>
    </source>
</evidence>
<name>A0A841L311_9SPHN</name>